<keyword evidence="13" id="KW-1185">Reference proteome</keyword>
<evidence type="ECO:0000256" key="2">
    <source>
        <dbReference type="ARBA" id="ARBA00005019"/>
    </source>
</evidence>
<evidence type="ECO:0000256" key="6">
    <source>
        <dbReference type="ARBA" id="ARBA00022695"/>
    </source>
</evidence>
<dbReference type="GO" id="GO:0004515">
    <property type="term" value="F:nicotinate-nucleotide adenylyltransferase activity"/>
    <property type="evidence" value="ECO:0007669"/>
    <property type="project" value="UniProtKB-EC"/>
</dbReference>
<evidence type="ECO:0000256" key="5">
    <source>
        <dbReference type="ARBA" id="ARBA00022679"/>
    </source>
</evidence>
<dbReference type="InterPro" id="IPR014729">
    <property type="entry name" value="Rossmann-like_a/b/a_fold"/>
</dbReference>
<evidence type="ECO:0000256" key="9">
    <source>
        <dbReference type="ARBA" id="ARBA00023027"/>
    </source>
</evidence>
<keyword evidence="4" id="KW-0662">Pyridine nucleotide biosynthesis</keyword>
<gene>
    <name evidence="12" type="ORF">V2H45_12655</name>
</gene>
<dbReference type="EMBL" id="JAZBJZ010000046">
    <property type="protein sequence ID" value="MEE3717607.1"/>
    <property type="molecule type" value="Genomic_DNA"/>
</dbReference>
<evidence type="ECO:0000256" key="1">
    <source>
        <dbReference type="ARBA" id="ARBA00002324"/>
    </source>
</evidence>
<proteinExistence type="predicted"/>
<accession>A0AAW9PSY2</accession>
<evidence type="ECO:0000313" key="13">
    <source>
        <dbReference type="Proteomes" id="UP001333818"/>
    </source>
</evidence>
<dbReference type="RefSeq" id="WP_330484036.1">
    <property type="nucleotide sequence ID" value="NZ_JAZBJZ010000046.1"/>
</dbReference>
<dbReference type="NCBIfam" id="NF000842">
    <property type="entry name" value="PRK00071.2-1"/>
    <property type="match status" value="1"/>
</dbReference>
<keyword evidence="7" id="KW-0547">Nucleotide-binding</keyword>
<dbReference type="InterPro" id="IPR004821">
    <property type="entry name" value="Cyt_trans-like"/>
</dbReference>
<keyword evidence="9" id="KW-0520">NAD</keyword>
<name>A0AAW9PSY2_9CYAN</name>
<dbReference type="EC" id="2.7.7.18" evidence="3"/>
<dbReference type="GO" id="GO:0009435">
    <property type="term" value="P:NAD+ biosynthetic process"/>
    <property type="evidence" value="ECO:0007669"/>
    <property type="project" value="InterPro"/>
</dbReference>
<dbReference type="AlphaFoldDB" id="A0AAW9PSY2"/>
<comment type="pathway">
    <text evidence="2">Cofactor biosynthesis; NAD(+) biosynthesis; deamido-NAD(+) from nicotinate D-ribonucleotide: step 1/1.</text>
</comment>
<dbReference type="SUPFAM" id="SSF52374">
    <property type="entry name" value="Nucleotidylyl transferase"/>
    <property type="match status" value="1"/>
</dbReference>
<keyword evidence="5 12" id="KW-0808">Transferase</keyword>
<dbReference type="GO" id="GO:0005524">
    <property type="term" value="F:ATP binding"/>
    <property type="evidence" value="ECO:0007669"/>
    <property type="project" value="UniProtKB-KW"/>
</dbReference>
<evidence type="ECO:0000256" key="10">
    <source>
        <dbReference type="ARBA" id="ARBA00048721"/>
    </source>
</evidence>
<reference evidence="12" key="1">
    <citation type="submission" date="2024-01" db="EMBL/GenBank/DDBJ databases">
        <title>Bank of Algae and Cyanobacteria of the Azores (BACA) strain genomes.</title>
        <authorList>
            <person name="Luz R."/>
            <person name="Cordeiro R."/>
            <person name="Fonseca A."/>
            <person name="Goncalves V."/>
        </authorList>
    </citation>
    <scope>NUCLEOTIDE SEQUENCE</scope>
    <source>
        <strain evidence="12">BACA0141</strain>
    </source>
</reference>
<dbReference type="CDD" id="cd02165">
    <property type="entry name" value="NMNAT"/>
    <property type="match status" value="1"/>
</dbReference>
<evidence type="ECO:0000256" key="4">
    <source>
        <dbReference type="ARBA" id="ARBA00022642"/>
    </source>
</evidence>
<evidence type="ECO:0000256" key="7">
    <source>
        <dbReference type="ARBA" id="ARBA00022741"/>
    </source>
</evidence>
<dbReference type="Proteomes" id="UP001333818">
    <property type="component" value="Unassembled WGS sequence"/>
</dbReference>
<evidence type="ECO:0000313" key="12">
    <source>
        <dbReference type="EMBL" id="MEE3717607.1"/>
    </source>
</evidence>
<dbReference type="Pfam" id="PF01467">
    <property type="entry name" value="CTP_transf_like"/>
    <property type="match status" value="1"/>
</dbReference>
<dbReference type="PANTHER" id="PTHR39321:SF3">
    <property type="entry name" value="PHOSPHOPANTETHEINE ADENYLYLTRANSFERASE"/>
    <property type="match status" value="1"/>
</dbReference>
<keyword evidence="6 12" id="KW-0548">Nucleotidyltransferase</keyword>
<dbReference type="InterPro" id="IPR005248">
    <property type="entry name" value="NadD/NMNAT"/>
</dbReference>
<keyword evidence="8" id="KW-0067">ATP-binding</keyword>
<sequence>MNIALFGTSADPPTRSHLTILKWLAQNYDLCAVWVSDNPFKLHQASLAQRIAMMDLTVRAASEYPNLQLHPEISSPRSLVTVNLAKEIWQGADFTLIVGADLVRQLPTWYHAHELLSQVKLLVMPRQGCAIAESDLEELRCMGAKAAIADLHIPNVSSTAYRNNGDRSVIIPSVAAYIHQEHLYECQEVNPATHWQTLKSESIT</sequence>
<comment type="caution">
    <text evidence="12">The sequence shown here is derived from an EMBL/GenBank/DDBJ whole genome shotgun (WGS) entry which is preliminary data.</text>
</comment>
<evidence type="ECO:0000259" key="11">
    <source>
        <dbReference type="Pfam" id="PF01467"/>
    </source>
</evidence>
<comment type="function">
    <text evidence="1">Catalyzes the reversible adenylation of nicotinate mononucleotide (NaMN) to nicotinic acid adenine dinucleotide (NaAD).</text>
</comment>
<evidence type="ECO:0000256" key="3">
    <source>
        <dbReference type="ARBA" id="ARBA00012389"/>
    </source>
</evidence>
<feature type="domain" description="Cytidyltransferase-like" evidence="11">
    <location>
        <begin position="5"/>
        <end position="163"/>
    </location>
</feature>
<evidence type="ECO:0000256" key="8">
    <source>
        <dbReference type="ARBA" id="ARBA00022840"/>
    </source>
</evidence>
<comment type="catalytic activity">
    <reaction evidence="10">
        <text>nicotinate beta-D-ribonucleotide + ATP + H(+) = deamido-NAD(+) + diphosphate</text>
        <dbReference type="Rhea" id="RHEA:22860"/>
        <dbReference type="ChEBI" id="CHEBI:15378"/>
        <dbReference type="ChEBI" id="CHEBI:30616"/>
        <dbReference type="ChEBI" id="CHEBI:33019"/>
        <dbReference type="ChEBI" id="CHEBI:57502"/>
        <dbReference type="ChEBI" id="CHEBI:58437"/>
        <dbReference type="EC" id="2.7.7.18"/>
    </reaction>
</comment>
<dbReference type="Gene3D" id="3.40.50.620">
    <property type="entry name" value="HUPs"/>
    <property type="match status" value="1"/>
</dbReference>
<organism evidence="12 13">
    <name type="scientific">Tumidithrix elongata BACA0141</name>
    <dbReference type="NCBI Taxonomy" id="2716417"/>
    <lineage>
        <taxon>Bacteria</taxon>
        <taxon>Bacillati</taxon>
        <taxon>Cyanobacteriota</taxon>
        <taxon>Cyanophyceae</taxon>
        <taxon>Pseudanabaenales</taxon>
        <taxon>Pseudanabaenaceae</taxon>
        <taxon>Tumidithrix</taxon>
        <taxon>Tumidithrix elongata</taxon>
    </lineage>
</organism>
<protein>
    <recommendedName>
        <fullName evidence="3">nicotinate-nucleotide adenylyltransferase</fullName>
        <ecNumber evidence="3">2.7.7.18</ecNumber>
    </recommendedName>
</protein>
<dbReference type="PANTHER" id="PTHR39321">
    <property type="entry name" value="NICOTINATE-NUCLEOTIDE ADENYLYLTRANSFERASE-RELATED"/>
    <property type="match status" value="1"/>
</dbReference>